<dbReference type="PROSITE" id="PS50943">
    <property type="entry name" value="HTH_CROC1"/>
    <property type="match status" value="1"/>
</dbReference>
<evidence type="ECO:0000259" key="2">
    <source>
        <dbReference type="PROSITE" id="PS50943"/>
    </source>
</evidence>
<proteinExistence type="predicted"/>
<dbReference type="Pfam" id="PF13560">
    <property type="entry name" value="HTH_31"/>
    <property type="match status" value="1"/>
</dbReference>
<reference evidence="3 4" key="1">
    <citation type="journal article" date="2019" name="Int. J. Syst. Evol. Microbiol.">
        <title>The Global Catalogue of Microorganisms (GCM) 10K type strain sequencing project: providing services to taxonomists for standard genome sequencing and annotation.</title>
        <authorList>
            <consortium name="The Broad Institute Genomics Platform"/>
            <consortium name="The Broad Institute Genome Sequencing Center for Infectious Disease"/>
            <person name="Wu L."/>
            <person name="Ma J."/>
        </authorList>
    </citation>
    <scope>NUCLEOTIDE SEQUENCE [LARGE SCALE GENOMIC DNA]</scope>
    <source>
        <strain evidence="3 4">JCM 4524</strain>
    </source>
</reference>
<organism evidence="3 4">
    <name type="scientific">Streptomyces vastus</name>
    <dbReference type="NCBI Taxonomy" id="285451"/>
    <lineage>
        <taxon>Bacteria</taxon>
        <taxon>Bacillati</taxon>
        <taxon>Actinomycetota</taxon>
        <taxon>Actinomycetes</taxon>
        <taxon>Kitasatosporales</taxon>
        <taxon>Streptomycetaceae</taxon>
        <taxon>Streptomyces</taxon>
    </lineage>
</organism>
<dbReference type="InterPro" id="IPR001387">
    <property type="entry name" value="Cro/C1-type_HTH"/>
</dbReference>
<keyword evidence="4" id="KW-1185">Reference proteome</keyword>
<gene>
    <name evidence="3" type="ORF">GCM10010307_55390</name>
</gene>
<dbReference type="Pfam" id="PF19054">
    <property type="entry name" value="DUF5753"/>
    <property type="match status" value="1"/>
</dbReference>
<dbReference type="EMBL" id="BAAASJ010000076">
    <property type="protein sequence ID" value="GAA2648241.1"/>
    <property type="molecule type" value="Genomic_DNA"/>
</dbReference>
<comment type="caution">
    <text evidence="3">The sequence shown here is derived from an EMBL/GenBank/DDBJ whole genome shotgun (WGS) entry which is preliminary data.</text>
</comment>
<feature type="region of interest" description="Disordered" evidence="1">
    <location>
        <begin position="13"/>
        <end position="33"/>
    </location>
</feature>
<name>A0ABN3RBM9_9ACTN</name>
<accession>A0ABN3RBM9</accession>
<sequence length="294" mass="33432">MGDFVRLRTQHHPGVRDAMTTGSNNTEPEPSESLQTFGAVLQGFREHAGLTQEELARKMRFSVHFLASVEQGRRLPPDDFVEAAEQALNAYGILRKAARKIGRQPGLAAWFRKWAGLEETAISLYTYECRLIPGLLQTEAYARTLFENRLPLFTDEEIEDRLNARRDRQRMLRERQSTAFSFILDEHLFRRGTGGTDPTRELVDHVVELDSLRNVEIQIVPLSRGVHAGMNGPMQLLETPQNQWYGYIEGQETGQLISDPKTISVLQMRYAKLRSQALTPEDSANLLKQLRGAL</sequence>
<dbReference type="CDD" id="cd00093">
    <property type="entry name" value="HTH_XRE"/>
    <property type="match status" value="1"/>
</dbReference>
<evidence type="ECO:0000313" key="3">
    <source>
        <dbReference type="EMBL" id="GAA2648241.1"/>
    </source>
</evidence>
<feature type="compositionally biased region" description="Polar residues" evidence="1">
    <location>
        <begin position="20"/>
        <end position="33"/>
    </location>
</feature>
<dbReference type="SMART" id="SM00530">
    <property type="entry name" value="HTH_XRE"/>
    <property type="match status" value="1"/>
</dbReference>
<feature type="domain" description="HTH cro/C1-type" evidence="2">
    <location>
        <begin position="41"/>
        <end position="94"/>
    </location>
</feature>
<protein>
    <submittedName>
        <fullName evidence="3">Helix-turn-helix transcriptional regulator</fullName>
    </submittedName>
</protein>
<dbReference type="SUPFAM" id="SSF47413">
    <property type="entry name" value="lambda repressor-like DNA-binding domains"/>
    <property type="match status" value="1"/>
</dbReference>
<evidence type="ECO:0000256" key="1">
    <source>
        <dbReference type="SAM" id="MobiDB-lite"/>
    </source>
</evidence>
<dbReference type="Proteomes" id="UP001500151">
    <property type="component" value="Unassembled WGS sequence"/>
</dbReference>
<evidence type="ECO:0000313" key="4">
    <source>
        <dbReference type="Proteomes" id="UP001500151"/>
    </source>
</evidence>
<dbReference type="InterPro" id="IPR043917">
    <property type="entry name" value="DUF5753"/>
</dbReference>
<dbReference type="Gene3D" id="1.10.260.40">
    <property type="entry name" value="lambda repressor-like DNA-binding domains"/>
    <property type="match status" value="1"/>
</dbReference>
<dbReference type="InterPro" id="IPR010982">
    <property type="entry name" value="Lambda_DNA-bd_dom_sf"/>
</dbReference>